<dbReference type="SUPFAM" id="SSF51445">
    <property type="entry name" value="(Trans)glycosidases"/>
    <property type="match status" value="1"/>
</dbReference>
<evidence type="ECO:0000256" key="2">
    <source>
        <dbReference type="SAM" id="MobiDB-lite"/>
    </source>
</evidence>
<dbReference type="Gene3D" id="3.20.20.80">
    <property type="entry name" value="Glycosidases"/>
    <property type="match status" value="1"/>
</dbReference>
<sequence>MLRIALRAKPPLILKVLQRKQFITLLSCILPLTLSTLPAIASSRPVGVVKSSENSQQWTEITNRLKAIGVDYCILDQAQWQQASDLNNIKVLFLPNVENINNSQVSALEQWMNQGGQVIVSGPTGMLSQPEIQSQLRSLFGAYWGFSNSSAARLRLVDNPYSDWTGRQNTLSNTFVGGVVIPTSVNSRTTATWKTKGSPPAVVVTDRSTYLGWRWGEDRVAPASFDVAWLSASLNRYGINRTNPVSVLASAGASVCNPQSTVSQPSVPILPQQQSSTPVQVPQQQPLASTPPTPANEQTFRVPTDAPSNQLELSYQQVQEMTEELGQLIARVESTLLAAEATNITLNSEAHTLIEDSIQQKGTLQASLVTVSKNNRSYQALVEAREALKTFQQLVQENKDDEARRLWLKARRNLWDHYPTDRQFAQAEIRAIWLDRGTIVQAKSEQDLAKIFDRMAHSGINVVFFETLNASYPIYPSKIAPEQNPLTQGWDPLKSAIKLAHERNMELHAWTWIFAAANQRHNLILNQPLDYLGPVLSRNPEWANINKQGGLFDYSQGYKKAFFDPANPEVQRYLLSLLEEIVTNYDVDGIQFDYIRYPFQSPNQQEIFGYSNSSRWLFKEMTGVDPVEVQPGSALWSQWTAFRMRQVDSFVATASARLKQRRPDLMVSAAVFPLERQDRLNRLQQNWEEWGQNNWVDLIFLMTYALDTGSFEDRIRPLNQPGSAGASLVIPGLRLLKVPDPVTIDQMQLVRNMPTSGFALFAAENLTPNLESIFNRTQGSLTANEKEPLPHRQPFNTVAARYQALQREWSVLLINDQLAMDEGTMKQWGRQVDSLANTFNQLAQQPTPEKLSASKTALRQFRQQFGGWMRQQQQVQPYQVQVWQNRLETLDRLLVYGERMMIAQRARERRE</sequence>
<dbReference type="InterPro" id="IPR017853">
    <property type="entry name" value="GH"/>
</dbReference>
<dbReference type="InterPro" id="IPR003790">
    <property type="entry name" value="GHL10"/>
</dbReference>
<name>B7KBW6_GLOC7</name>
<dbReference type="Gene3D" id="3.40.50.880">
    <property type="match status" value="1"/>
</dbReference>
<keyword evidence="1" id="KW-0732">Signal</keyword>
<dbReference type="SUPFAM" id="SSF52317">
    <property type="entry name" value="Class I glutamine amidotransferase-like"/>
    <property type="match status" value="1"/>
</dbReference>
<dbReference type="KEGG" id="cyc:PCC7424_0321"/>
<evidence type="ECO:0000259" key="3">
    <source>
        <dbReference type="Pfam" id="PF02638"/>
    </source>
</evidence>
<proteinExistence type="predicted"/>
<dbReference type="HOGENOM" id="CLU_313489_0_0_3"/>
<dbReference type="PANTHER" id="PTHR43405">
    <property type="entry name" value="GLYCOSYL HYDROLASE DIGH"/>
    <property type="match status" value="1"/>
</dbReference>
<dbReference type="OrthoDB" id="580981at2"/>
<feature type="region of interest" description="Disordered" evidence="2">
    <location>
        <begin position="260"/>
        <end position="306"/>
    </location>
</feature>
<evidence type="ECO:0000313" key="5">
    <source>
        <dbReference type="Proteomes" id="UP000002384"/>
    </source>
</evidence>
<dbReference type="Pfam" id="PF02638">
    <property type="entry name" value="GHL10"/>
    <property type="match status" value="1"/>
</dbReference>
<dbReference type="STRING" id="65393.PCC7424_0321"/>
<dbReference type="InterPro" id="IPR029062">
    <property type="entry name" value="Class_I_gatase-like"/>
</dbReference>
<protein>
    <recommendedName>
        <fullName evidence="3">Glycosyl hydrolase-like 10 domain-containing protein</fullName>
    </recommendedName>
</protein>
<feature type="compositionally biased region" description="Low complexity" evidence="2">
    <location>
        <begin position="271"/>
        <end position="286"/>
    </location>
</feature>
<feature type="compositionally biased region" description="Polar residues" evidence="2">
    <location>
        <begin position="295"/>
        <end position="306"/>
    </location>
</feature>
<accession>B7KBW6</accession>
<feature type="domain" description="Glycosyl hydrolase-like 10" evidence="3">
    <location>
        <begin position="428"/>
        <end position="718"/>
    </location>
</feature>
<dbReference type="AlphaFoldDB" id="B7KBW6"/>
<reference evidence="5" key="1">
    <citation type="journal article" date="2011" name="MBio">
        <title>Novel metabolic attributes of the genus Cyanothece, comprising a group of unicellular nitrogen-fixing Cyanobacteria.</title>
        <authorList>
            <person name="Bandyopadhyay A."/>
            <person name="Elvitigala T."/>
            <person name="Welsh E."/>
            <person name="Stockel J."/>
            <person name="Liberton M."/>
            <person name="Min H."/>
            <person name="Sherman L.A."/>
            <person name="Pakrasi H.B."/>
        </authorList>
    </citation>
    <scope>NUCLEOTIDE SEQUENCE [LARGE SCALE GENOMIC DNA]</scope>
    <source>
        <strain evidence="5">PCC 7424</strain>
    </source>
</reference>
<gene>
    <name evidence="4" type="ordered locus">PCC7424_0321</name>
</gene>
<evidence type="ECO:0000313" key="4">
    <source>
        <dbReference type="EMBL" id="ACK68789.1"/>
    </source>
</evidence>
<keyword evidence="5" id="KW-1185">Reference proteome</keyword>
<organism evidence="4 5">
    <name type="scientific">Gloeothece citriformis (strain PCC 7424)</name>
    <name type="common">Cyanothece sp. (strain PCC 7424)</name>
    <dbReference type="NCBI Taxonomy" id="65393"/>
    <lineage>
        <taxon>Bacteria</taxon>
        <taxon>Bacillati</taxon>
        <taxon>Cyanobacteriota</taxon>
        <taxon>Cyanophyceae</taxon>
        <taxon>Oscillatoriophycideae</taxon>
        <taxon>Chroococcales</taxon>
        <taxon>Aphanothecaceae</taxon>
        <taxon>Gloeothece</taxon>
        <taxon>Gloeothece citriformis</taxon>
    </lineage>
</organism>
<dbReference type="eggNOG" id="COG1649">
    <property type="taxonomic scope" value="Bacteria"/>
</dbReference>
<dbReference type="InterPro" id="IPR052177">
    <property type="entry name" value="Divisome_Glycosyl_Hydrolase"/>
</dbReference>
<dbReference type="Proteomes" id="UP000002384">
    <property type="component" value="Chromosome"/>
</dbReference>
<evidence type="ECO:0000256" key="1">
    <source>
        <dbReference type="ARBA" id="ARBA00022729"/>
    </source>
</evidence>
<dbReference type="EMBL" id="CP001291">
    <property type="protein sequence ID" value="ACK68789.1"/>
    <property type="molecule type" value="Genomic_DNA"/>
</dbReference>
<dbReference type="PANTHER" id="PTHR43405:SF1">
    <property type="entry name" value="GLYCOSYL HYDROLASE DIGH"/>
    <property type="match status" value="1"/>
</dbReference>